<name>A0ABY7ZV74_9ACTN</name>
<feature type="region of interest" description="Disordered" evidence="1">
    <location>
        <begin position="1"/>
        <end position="27"/>
    </location>
</feature>
<proteinExistence type="predicted"/>
<dbReference type="Proteomes" id="UP001219605">
    <property type="component" value="Chromosome"/>
</dbReference>
<evidence type="ECO:0000259" key="2">
    <source>
        <dbReference type="Pfam" id="PF04149"/>
    </source>
</evidence>
<reference evidence="3 4" key="1">
    <citation type="submission" date="2023-02" db="EMBL/GenBank/DDBJ databases">
        <authorList>
            <person name="Mo P."/>
        </authorList>
    </citation>
    <scope>NUCLEOTIDE SEQUENCE [LARGE SCALE GENOMIC DNA]</scope>
    <source>
        <strain evidence="3 4">HUAS 3</strain>
    </source>
</reference>
<evidence type="ECO:0000313" key="3">
    <source>
        <dbReference type="EMBL" id="WDZ86962.1"/>
    </source>
</evidence>
<evidence type="ECO:0000256" key="1">
    <source>
        <dbReference type="SAM" id="MobiDB-lite"/>
    </source>
</evidence>
<dbReference type="EMBL" id="CP118615">
    <property type="protein sequence ID" value="WDZ86962.1"/>
    <property type="molecule type" value="Genomic_DNA"/>
</dbReference>
<evidence type="ECO:0000313" key="4">
    <source>
        <dbReference type="Proteomes" id="UP001219605"/>
    </source>
</evidence>
<accession>A0ABY7ZV74</accession>
<dbReference type="RefSeq" id="WP_275033836.1">
    <property type="nucleotide sequence ID" value="NZ_CP118615.1"/>
</dbReference>
<sequence length="74" mass="7917">MDQGEAASTARRTTATWRKSSRSNGSGECVEMAADLDGLVGLRDSKDPSGPVLMFPPARWTAFVQGLKNDNLCS</sequence>
<keyword evidence="4" id="KW-1185">Reference proteome</keyword>
<gene>
    <name evidence="3" type="ORF">PVK37_11455</name>
</gene>
<dbReference type="InterPro" id="IPR007278">
    <property type="entry name" value="DUF397"/>
</dbReference>
<feature type="domain" description="DUF397" evidence="2">
    <location>
        <begin position="15"/>
        <end position="68"/>
    </location>
</feature>
<protein>
    <submittedName>
        <fullName evidence="3">DUF397 domain-containing protein</fullName>
    </submittedName>
</protein>
<organism evidence="3 4">
    <name type="scientific">Micromonospora cathayae</name>
    <dbReference type="NCBI Taxonomy" id="3028804"/>
    <lineage>
        <taxon>Bacteria</taxon>
        <taxon>Bacillati</taxon>
        <taxon>Actinomycetota</taxon>
        <taxon>Actinomycetes</taxon>
        <taxon>Micromonosporales</taxon>
        <taxon>Micromonosporaceae</taxon>
        <taxon>Micromonospora</taxon>
    </lineage>
</organism>
<feature type="compositionally biased region" description="Low complexity" evidence="1">
    <location>
        <begin position="1"/>
        <end position="18"/>
    </location>
</feature>
<dbReference type="Pfam" id="PF04149">
    <property type="entry name" value="DUF397"/>
    <property type="match status" value="1"/>
</dbReference>